<proteinExistence type="predicted"/>
<keyword evidence="2" id="KW-1185">Reference proteome</keyword>
<dbReference type="Proteomes" id="UP001314181">
    <property type="component" value="Unassembled WGS sequence"/>
</dbReference>
<dbReference type="EMBL" id="CAWVOK010000008">
    <property type="protein sequence ID" value="CAK8162485.1"/>
    <property type="molecule type" value="Genomic_DNA"/>
</dbReference>
<evidence type="ECO:0000313" key="2">
    <source>
        <dbReference type="Proteomes" id="UP001314181"/>
    </source>
</evidence>
<name>A0ABM9N7A7_9RICK</name>
<comment type="caution">
    <text evidence="1">The sequence shown here is derived from an EMBL/GenBank/DDBJ whole genome shotgun (WGS) entry which is preliminary data.</text>
</comment>
<gene>
    <name evidence="1" type="ORF">CAXC1_170004</name>
</gene>
<organism evidence="1 2">
    <name type="scientific">Candidatus Xenohaliotis californiensis</name>
    <dbReference type="NCBI Taxonomy" id="84677"/>
    <lineage>
        <taxon>Bacteria</taxon>
        <taxon>Pseudomonadati</taxon>
        <taxon>Pseudomonadota</taxon>
        <taxon>Alphaproteobacteria</taxon>
        <taxon>Rickettsiales</taxon>
        <taxon>Anaplasmataceae</taxon>
        <taxon>Candidatus Xenohaliotis</taxon>
    </lineage>
</organism>
<reference evidence="1 2" key="1">
    <citation type="submission" date="2024-01" db="EMBL/GenBank/DDBJ databases">
        <authorList>
            <person name="Kunselman E."/>
        </authorList>
    </citation>
    <scope>NUCLEOTIDE SEQUENCE [LARGE SCALE GENOMIC DNA]</scope>
    <source>
        <strain evidence="1">2 abalone samples</strain>
    </source>
</reference>
<accession>A0ABM9N7A7</accession>
<sequence>MDFDLPYFLGAKIATLGTNLDEMSKIKYIKADEIYKYR</sequence>
<protein>
    <submittedName>
        <fullName evidence="1">Uncharacterized protein</fullName>
    </submittedName>
</protein>
<evidence type="ECO:0000313" key="1">
    <source>
        <dbReference type="EMBL" id="CAK8162485.1"/>
    </source>
</evidence>